<organism evidence="1 2">
    <name type="scientific">Sphingobacterium alimentarium</name>
    <dbReference type="NCBI Taxonomy" id="797292"/>
    <lineage>
        <taxon>Bacteria</taxon>
        <taxon>Pseudomonadati</taxon>
        <taxon>Bacteroidota</taxon>
        <taxon>Sphingobacteriia</taxon>
        <taxon>Sphingobacteriales</taxon>
        <taxon>Sphingobacteriaceae</taxon>
        <taxon>Sphingobacterium</taxon>
    </lineage>
</organism>
<evidence type="ECO:0000313" key="1">
    <source>
        <dbReference type="EMBL" id="TCV06722.1"/>
    </source>
</evidence>
<comment type="caution">
    <text evidence="1">The sequence shown here is derived from an EMBL/GenBank/DDBJ whole genome shotgun (WGS) entry which is preliminary data.</text>
</comment>
<dbReference type="AlphaFoldDB" id="A0A4R3VS09"/>
<proteinExistence type="predicted"/>
<evidence type="ECO:0000313" key="2">
    <source>
        <dbReference type="Proteomes" id="UP000295197"/>
    </source>
</evidence>
<sequence>MDSSEEVTEIFTFVVPLNSTAAKMKGCQVIYKQRVGRYLLYNIDVYNEFGNFNDRDIHGDYYFQDYITKKGFPID</sequence>
<name>A0A4R3VS09_9SPHI</name>
<keyword evidence="2" id="KW-1185">Reference proteome</keyword>
<dbReference type="Proteomes" id="UP000295197">
    <property type="component" value="Unassembled WGS sequence"/>
</dbReference>
<reference evidence="1 2" key="1">
    <citation type="submission" date="2019-03" db="EMBL/GenBank/DDBJ databases">
        <title>Genomic Encyclopedia of Type Strains, Phase IV (KMG-IV): sequencing the most valuable type-strain genomes for metagenomic binning, comparative biology and taxonomic classification.</title>
        <authorList>
            <person name="Goeker M."/>
        </authorList>
    </citation>
    <scope>NUCLEOTIDE SEQUENCE [LARGE SCALE GENOMIC DNA]</scope>
    <source>
        <strain evidence="1 2">DSM 22362</strain>
    </source>
</reference>
<dbReference type="RefSeq" id="WP_132778900.1">
    <property type="nucleotide sequence ID" value="NZ_SMBZ01000058.1"/>
</dbReference>
<accession>A0A4R3VS09</accession>
<dbReference type="EMBL" id="SMBZ01000058">
    <property type="protein sequence ID" value="TCV06722.1"/>
    <property type="molecule type" value="Genomic_DNA"/>
</dbReference>
<gene>
    <name evidence="1" type="ORF">EDC17_10587</name>
</gene>
<protein>
    <submittedName>
        <fullName evidence="1">Uncharacterized protein</fullName>
    </submittedName>
</protein>